<dbReference type="Proteomes" id="UP000619545">
    <property type="component" value="Unassembled WGS sequence"/>
</dbReference>
<dbReference type="CDD" id="cd18086">
    <property type="entry name" value="HsC9orf114-like"/>
    <property type="match status" value="1"/>
</dbReference>
<dbReference type="InterPro" id="IPR012340">
    <property type="entry name" value="NA-bd_OB-fold"/>
</dbReference>
<keyword evidence="1" id="KW-0808">Transferase</keyword>
<dbReference type="RefSeq" id="WP_011018509.1">
    <property type="nucleotide sequence ID" value="NZ_DUJS01000004.1"/>
</dbReference>
<evidence type="ECO:0000313" key="1">
    <source>
        <dbReference type="EMBL" id="HII70723.1"/>
    </source>
</evidence>
<dbReference type="InterPro" id="IPR029026">
    <property type="entry name" value="tRNA_m1G_MTases_N"/>
</dbReference>
<dbReference type="AlphaFoldDB" id="A0A832TID3"/>
<keyword evidence="1" id="KW-0489">Methyltransferase</keyword>
<dbReference type="InterPro" id="IPR003750">
    <property type="entry name" value="Put_MeTrfase-C9orf114-like"/>
</dbReference>
<organism evidence="1 2">
    <name type="scientific">Methanopyrus kandleri</name>
    <dbReference type="NCBI Taxonomy" id="2320"/>
    <lineage>
        <taxon>Archaea</taxon>
        <taxon>Methanobacteriati</taxon>
        <taxon>Methanobacteriota</taxon>
        <taxon>Methanomada group</taxon>
        <taxon>Methanopyri</taxon>
        <taxon>Methanopyrales</taxon>
        <taxon>Methanopyraceae</taxon>
        <taxon>Methanopyrus</taxon>
    </lineage>
</organism>
<accession>A0A832TID3</accession>
<dbReference type="Gene3D" id="3.40.1280.10">
    <property type="match status" value="1"/>
</dbReference>
<dbReference type="GO" id="GO:0008168">
    <property type="term" value="F:methyltransferase activity"/>
    <property type="evidence" value="ECO:0007669"/>
    <property type="project" value="UniProtKB-KW"/>
</dbReference>
<dbReference type="InterPro" id="IPR029028">
    <property type="entry name" value="Alpha/beta_knot_MTases"/>
</dbReference>
<name>A0A832TID3_9EURY</name>
<evidence type="ECO:0000313" key="2">
    <source>
        <dbReference type="Proteomes" id="UP000619545"/>
    </source>
</evidence>
<gene>
    <name evidence="1" type="ORF">HA336_05770</name>
</gene>
<dbReference type="Pfam" id="PF02598">
    <property type="entry name" value="Methyltrn_RNA_3"/>
    <property type="match status" value="1"/>
</dbReference>
<dbReference type="SUPFAM" id="SSF75217">
    <property type="entry name" value="alpha/beta knot"/>
    <property type="match status" value="1"/>
</dbReference>
<dbReference type="OMA" id="FFPIHKD"/>
<dbReference type="Gene3D" id="2.40.50.140">
    <property type="entry name" value="Nucleic acid-binding proteins"/>
    <property type="match status" value="1"/>
</dbReference>
<comment type="caution">
    <text evidence="1">The sequence shown here is derived from an EMBL/GenBank/DDBJ whole genome shotgun (WGS) entry which is preliminary data.</text>
</comment>
<protein>
    <submittedName>
        <fullName evidence="1">Methylase</fullName>
    </submittedName>
</protein>
<reference evidence="1" key="1">
    <citation type="journal article" date="2020" name="bioRxiv">
        <title>A rank-normalized archaeal taxonomy based on genome phylogeny resolves widespread incomplete and uneven classifications.</title>
        <authorList>
            <person name="Rinke C."/>
            <person name="Chuvochina M."/>
            <person name="Mussig A.J."/>
            <person name="Chaumeil P.-A."/>
            <person name="Waite D.W."/>
            <person name="Whitman W.B."/>
            <person name="Parks D.H."/>
            <person name="Hugenholtz P."/>
        </authorList>
    </citation>
    <scope>NUCLEOTIDE SEQUENCE</scope>
    <source>
        <strain evidence="1">UBA8853</strain>
    </source>
</reference>
<dbReference type="GeneID" id="1477440"/>
<proteinExistence type="predicted"/>
<dbReference type="EMBL" id="DUJS01000004">
    <property type="protein sequence ID" value="HII70723.1"/>
    <property type="molecule type" value="Genomic_DNA"/>
</dbReference>
<dbReference type="PANTHER" id="PTHR12150">
    <property type="entry name" value="CLASS IV SAM-BINDING METHYLTRANSFERASE-RELATED"/>
    <property type="match status" value="1"/>
</dbReference>
<dbReference type="GO" id="GO:0032259">
    <property type="term" value="P:methylation"/>
    <property type="evidence" value="ECO:0007669"/>
    <property type="project" value="UniProtKB-KW"/>
</dbReference>
<sequence length="255" mass="29504">MVAVAFPWSLFSEETDPKIYAYRVGTLARALAIYRVEEVYLYGDGVGTRRNAERLRKLLEYQECPQYLRKRVFRLDRDLRYAGVMPPLRAPHHKVHSPKEGEVREGYVVRRSRNGALVDVGADRLARTRWRFKPHERVTVRIVSEDPLEVEPAEPEEYWGYRVRIVNELNEVLREFKEGIIVTSRYGEDVREVEFKSPVKCLVFGSSEVSVLDVDPGVRDEYPVINFVPNQGVQVVRTEEAVHTTLAVLNYLGLI</sequence>
<dbReference type="PANTHER" id="PTHR12150:SF13">
    <property type="entry name" value="METHYLTRANSFERASE C9ORF114-RELATED"/>
    <property type="match status" value="1"/>
</dbReference>